<gene>
    <name evidence="3" type="primary">LKAAEAR1</name>
</gene>
<protein>
    <submittedName>
        <fullName evidence="3">Protein LKAAEAR1 isoform X1</fullName>
    </submittedName>
</protein>
<dbReference type="Pfam" id="PF15478">
    <property type="entry name" value="LKAAEAR"/>
    <property type="match status" value="1"/>
</dbReference>
<keyword evidence="2" id="KW-1185">Reference proteome</keyword>
<dbReference type="InterPro" id="IPR029152">
    <property type="entry name" value="LKAAEAR1"/>
</dbReference>
<dbReference type="CTD" id="198437"/>
<dbReference type="GeneID" id="116942686"/>
<feature type="compositionally biased region" description="Polar residues" evidence="1">
    <location>
        <begin position="71"/>
        <end position="86"/>
    </location>
</feature>
<accession>A0AAJ7T3Q8</accession>
<dbReference type="AlphaFoldDB" id="A0AAJ7T3Q8"/>
<sequence length="194" mass="22209">MRRRRRERLTPQHTRLFATLMQRARVVTPGNTRVNTRGRRHNADAVTRRREMETQEEAHDVEKGAEGEEIVSSQTPDRQSAATRTSGTRHRASSSRPGTQSEAERQARLIGQLKAAEARARIRALRLRYQRIRANEINHLVASQPTATKAMRLEALLPTKPSSPEPPDPLDKLQRFRIEQILEDEQGLTTKRTI</sequence>
<evidence type="ECO:0000313" key="2">
    <source>
        <dbReference type="Proteomes" id="UP001318040"/>
    </source>
</evidence>
<evidence type="ECO:0000313" key="3">
    <source>
        <dbReference type="RefSeq" id="XP_032810806.1"/>
    </source>
</evidence>
<dbReference type="PANTHER" id="PTHR35665">
    <property type="entry name" value="PROTEIN LKAAEAR1"/>
    <property type="match status" value="1"/>
</dbReference>
<dbReference type="RefSeq" id="XP_032810806.1">
    <property type="nucleotide sequence ID" value="XM_032954915.1"/>
</dbReference>
<feature type="region of interest" description="Disordered" evidence="1">
    <location>
        <begin position="29"/>
        <end position="106"/>
    </location>
</feature>
<dbReference type="PANTHER" id="PTHR35665:SF1">
    <property type="entry name" value="PROTEIN LKAAEAR1"/>
    <property type="match status" value="1"/>
</dbReference>
<dbReference type="KEGG" id="pmrn:116942686"/>
<name>A0AAJ7T3Q8_PETMA</name>
<reference evidence="3" key="1">
    <citation type="submission" date="2025-08" db="UniProtKB">
        <authorList>
            <consortium name="RefSeq"/>
        </authorList>
    </citation>
    <scope>IDENTIFICATION</scope>
    <source>
        <tissue evidence="3">Sperm</tissue>
    </source>
</reference>
<evidence type="ECO:0000256" key="1">
    <source>
        <dbReference type="SAM" id="MobiDB-lite"/>
    </source>
</evidence>
<organism evidence="2 3">
    <name type="scientific">Petromyzon marinus</name>
    <name type="common">Sea lamprey</name>
    <dbReference type="NCBI Taxonomy" id="7757"/>
    <lineage>
        <taxon>Eukaryota</taxon>
        <taxon>Metazoa</taxon>
        <taxon>Chordata</taxon>
        <taxon>Craniata</taxon>
        <taxon>Vertebrata</taxon>
        <taxon>Cyclostomata</taxon>
        <taxon>Hyperoartia</taxon>
        <taxon>Petromyzontiformes</taxon>
        <taxon>Petromyzontidae</taxon>
        <taxon>Petromyzon</taxon>
    </lineage>
</organism>
<proteinExistence type="predicted"/>
<feature type="compositionally biased region" description="Basic and acidic residues" evidence="1">
    <location>
        <begin position="41"/>
        <end position="66"/>
    </location>
</feature>
<dbReference type="Proteomes" id="UP001318040">
    <property type="component" value="Chromosome 15"/>
</dbReference>